<feature type="domain" description="Ricin B lectin" evidence="10">
    <location>
        <begin position="404"/>
        <end position="535"/>
    </location>
</feature>
<dbReference type="InterPro" id="IPR000772">
    <property type="entry name" value="Ricin_B_lectin"/>
</dbReference>
<feature type="signal peptide" evidence="9">
    <location>
        <begin position="1"/>
        <end position="31"/>
    </location>
</feature>
<dbReference type="CDD" id="cd14792">
    <property type="entry name" value="GH27"/>
    <property type="match status" value="1"/>
</dbReference>
<evidence type="ECO:0000256" key="5">
    <source>
        <dbReference type="ARBA" id="ARBA00022801"/>
    </source>
</evidence>
<dbReference type="PANTHER" id="PTHR11452:SF75">
    <property type="entry name" value="ALPHA-GALACTOSIDASE MEL1"/>
    <property type="match status" value="1"/>
</dbReference>
<comment type="similarity">
    <text evidence="2 8">Belongs to the glycosyl hydrolase 27 family.</text>
</comment>
<dbReference type="Gene3D" id="2.60.40.1180">
    <property type="entry name" value="Golgi alpha-mannosidase II"/>
    <property type="match status" value="1"/>
</dbReference>
<dbReference type="STRING" id="479433.Caci_7918"/>
<sequence precursor="true">MRHQAPRSRQLRAAFAALALVVGTMFGVAVAAPAQALGNGLALTPPMGWNDWNSFGCNVSESLVEQTADLIVSSGMKDAGYQYVNIDDCWMSSNRDAGGNLVPDPAKFPDGISGTAAYVHSKGLKLGIYESAGTATCAGYPGSLNHEQADANSFASWGVDYLKYDNCNNQGIPAQTRYTAMRDALAKTGRPIVYSLCNWGQESVWTWGAGVGNLWRTTGDISANFGSMLSNFHNTVGLASSAGPGGWNDPDMLEVGNGMSFTEDRAEMSLWAEMAAPLISGTDLRKATTATLSLYTNKDVIAVDQDSLGKAGREIASSGGADVLAKPLANGDVAVALFNENSSAQTISTSASAIGIGSASSYKLNNLWSHVLTSTSGSISASVPGHGVVLYRVSAGSGSSVGSAHRFLGASSGRCLDVPNGSTTTGTQLDIWDCGTGTNQSFTPTSDKELRVYNGSLCLDASGQGTTAGTKVITWTCNGQTNQQWNLNADGTVTGVQSGLCLDVTGGNVASGNVNGTLIELWGCNGGANQQWSLG</sequence>
<feature type="chain" id="PRO_5002981604" description="Alpha-galactosidase" evidence="9">
    <location>
        <begin position="32"/>
        <end position="535"/>
    </location>
</feature>
<evidence type="ECO:0000256" key="4">
    <source>
        <dbReference type="ARBA" id="ARBA00022729"/>
    </source>
</evidence>
<dbReference type="Pfam" id="PF17801">
    <property type="entry name" value="Melibiase_C"/>
    <property type="match status" value="1"/>
</dbReference>
<dbReference type="RefSeq" id="WP_015796466.1">
    <property type="nucleotide sequence ID" value="NC_013131.1"/>
</dbReference>
<dbReference type="Pfam" id="PF00652">
    <property type="entry name" value="Ricin_B_lectin"/>
    <property type="match status" value="1"/>
</dbReference>
<evidence type="ECO:0000256" key="7">
    <source>
        <dbReference type="ARBA" id="ARBA00023295"/>
    </source>
</evidence>
<keyword evidence="6 8" id="KW-1015">Disulfide bond</keyword>
<dbReference type="InterPro" id="IPR002241">
    <property type="entry name" value="Glyco_hydro_27"/>
</dbReference>
<dbReference type="InParanoid" id="C7QFG4"/>
<dbReference type="SMART" id="SM00458">
    <property type="entry name" value="RICIN"/>
    <property type="match status" value="1"/>
</dbReference>
<keyword evidence="7 8" id="KW-0326">Glycosidase</keyword>
<dbReference type="Gene3D" id="3.20.20.70">
    <property type="entry name" value="Aldolase class I"/>
    <property type="match status" value="1"/>
</dbReference>
<gene>
    <name evidence="11" type="ordered locus">Caci_7918</name>
</gene>
<evidence type="ECO:0000313" key="12">
    <source>
        <dbReference type="Proteomes" id="UP000000851"/>
    </source>
</evidence>
<protein>
    <recommendedName>
        <fullName evidence="3 8">Alpha-galactosidase</fullName>
        <ecNumber evidence="3 8">3.2.1.22</ecNumber>
    </recommendedName>
    <alternativeName>
        <fullName evidence="8">Melibiase</fullName>
    </alternativeName>
</protein>
<dbReference type="OrthoDB" id="9807519at2"/>
<dbReference type="SUPFAM" id="SSF50370">
    <property type="entry name" value="Ricin B-like lectins"/>
    <property type="match status" value="1"/>
</dbReference>
<organism evidence="11 12">
    <name type="scientific">Catenulispora acidiphila (strain DSM 44928 / JCM 14897 / NBRC 102108 / NRRL B-24433 / ID139908)</name>
    <dbReference type="NCBI Taxonomy" id="479433"/>
    <lineage>
        <taxon>Bacteria</taxon>
        <taxon>Bacillati</taxon>
        <taxon>Actinomycetota</taxon>
        <taxon>Actinomycetes</taxon>
        <taxon>Catenulisporales</taxon>
        <taxon>Catenulisporaceae</taxon>
        <taxon>Catenulispora</taxon>
    </lineage>
</organism>
<evidence type="ECO:0000256" key="9">
    <source>
        <dbReference type="SAM" id="SignalP"/>
    </source>
</evidence>
<name>C7QFG4_CATAD</name>
<dbReference type="AlphaFoldDB" id="C7QFG4"/>
<dbReference type="EC" id="3.2.1.22" evidence="3 8"/>
<dbReference type="HOGENOM" id="CLU_013093_3_3_11"/>
<dbReference type="PROSITE" id="PS50231">
    <property type="entry name" value="RICIN_B_LECTIN"/>
    <property type="match status" value="1"/>
</dbReference>
<dbReference type="InterPro" id="IPR000111">
    <property type="entry name" value="Glyco_hydro_27/36_CS"/>
</dbReference>
<dbReference type="KEGG" id="cai:Caci_7918"/>
<reference evidence="11 12" key="1">
    <citation type="journal article" date="2009" name="Stand. Genomic Sci.">
        <title>Complete genome sequence of Catenulispora acidiphila type strain (ID 139908).</title>
        <authorList>
            <person name="Copeland A."/>
            <person name="Lapidus A."/>
            <person name="Glavina Del Rio T."/>
            <person name="Nolan M."/>
            <person name="Lucas S."/>
            <person name="Chen F."/>
            <person name="Tice H."/>
            <person name="Cheng J.F."/>
            <person name="Bruce D."/>
            <person name="Goodwin L."/>
            <person name="Pitluck S."/>
            <person name="Mikhailova N."/>
            <person name="Pati A."/>
            <person name="Ivanova N."/>
            <person name="Mavromatis K."/>
            <person name="Chen A."/>
            <person name="Palaniappan K."/>
            <person name="Chain P."/>
            <person name="Land M."/>
            <person name="Hauser L."/>
            <person name="Chang Y.J."/>
            <person name="Jeffries C.D."/>
            <person name="Chertkov O."/>
            <person name="Brettin T."/>
            <person name="Detter J.C."/>
            <person name="Han C."/>
            <person name="Ali Z."/>
            <person name="Tindall B.J."/>
            <person name="Goker M."/>
            <person name="Bristow J."/>
            <person name="Eisen J.A."/>
            <person name="Markowitz V."/>
            <person name="Hugenholtz P."/>
            <person name="Kyrpides N.C."/>
            <person name="Klenk H.P."/>
        </authorList>
    </citation>
    <scope>NUCLEOTIDE SEQUENCE [LARGE SCALE GENOMIC DNA]</scope>
    <source>
        <strain evidence="12">DSM 44928 / JCM 14897 / NBRC 102108 / NRRL B-24433 / ID139908</strain>
    </source>
</reference>
<dbReference type="Gene3D" id="2.80.10.50">
    <property type="match status" value="1"/>
</dbReference>
<accession>C7QFG4</accession>
<dbReference type="PRINTS" id="PR00740">
    <property type="entry name" value="GLHYDRLASE27"/>
</dbReference>
<dbReference type="CDD" id="cd23418">
    <property type="entry name" value="beta-trefoil_Ricin_XLN-like"/>
    <property type="match status" value="1"/>
</dbReference>
<dbReference type="InterPro" id="IPR013785">
    <property type="entry name" value="Aldolase_TIM"/>
</dbReference>
<dbReference type="PANTHER" id="PTHR11452">
    <property type="entry name" value="ALPHA-GALACTOSIDASE/ALPHA-N-ACETYLGALACTOSAMINIDASE"/>
    <property type="match status" value="1"/>
</dbReference>
<keyword evidence="5 8" id="KW-0378">Hydrolase</keyword>
<dbReference type="GO" id="GO:0016052">
    <property type="term" value="P:carbohydrate catabolic process"/>
    <property type="evidence" value="ECO:0007669"/>
    <property type="project" value="UniProtKB-ARBA"/>
</dbReference>
<keyword evidence="4 9" id="KW-0732">Signal</keyword>
<dbReference type="Proteomes" id="UP000000851">
    <property type="component" value="Chromosome"/>
</dbReference>
<dbReference type="SUPFAM" id="SSF51011">
    <property type="entry name" value="Glycosyl hydrolase domain"/>
    <property type="match status" value="1"/>
</dbReference>
<evidence type="ECO:0000259" key="10">
    <source>
        <dbReference type="SMART" id="SM00458"/>
    </source>
</evidence>
<dbReference type="GO" id="GO:0004557">
    <property type="term" value="F:alpha-galactosidase activity"/>
    <property type="evidence" value="ECO:0007669"/>
    <property type="project" value="UniProtKB-EC"/>
</dbReference>
<dbReference type="CAZy" id="CBM13">
    <property type="family name" value="Carbohydrate-Binding Module Family 13"/>
</dbReference>
<evidence type="ECO:0000313" key="11">
    <source>
        <dbReference type="EMBL" id="ACU76741.1"/>
    </source>
</evidence>
<keyword evidence="12" id="KW-1185">Reference proteome</keyword>
<evidence type="ECO:0000256" key="3">
    <source>
        <dbReference type="ARBA" id="ARBA00012755"/>
    </source>
</evidence>
<dbReference type="SUPFAM" id="SSF51445">
    <property type="entry name" value="(Trans)glycosidases"/>
    <property type="match status" value="1"/>
</dbReference>
<evidence type="ECO:0000256" key="8">
    <source>
        <dbReference type="RuleBase" id="RU361168"/>
    </source>
</evidence>
<dbReference type="CAZy" id="GH27">
    <property type="family name" value="Glycoside Hydrolase Family 27"/>
</dbReference>
<dbReference type="InterPro" id="IPR017853">
    <property type="entry name" value="GH"/>
</dbReference>
<dbReference type="PROSITE" id="PS00512">
    <property type="entry name" value="ALPHA_GALACTOSIDASE"/>
    <property type="match status" value="1"/>
</dbReference>
<dbReference type="InterPro" id="IPR013780">
    <property type="entry name" value="Glyco_hydro_b"/>
</dbReference>
<comment type="catalytic activity">
    <reaction evidence="1 8">
        <text>Hydrolysis of terminal, non-reducing alpha-D-galactose residues in alpha-D-galactosides, including galactose oligosaccharides, galactomannans and galactolipids.</text>
        <dbReference type="EC" id="3.2.1.22"/>
    </reaction>
</comment>
<evidence type="ECO:0000256" key="2">
    <source>
        <dbReference type="ARBA" id="ARBA00009743"/>
    </source>
</evidence>
<dbReference type="InterPro" id="IPR035992">
    <property type="entry name" value="Ricin_B-like_lectins"/>
</dbReference>
<proteinExistence type="inferred from homology"/>
<dbReference type="Pfam" id="PF16499">
    <property type="entry name" value="Melibiase_2"/>
    <property type="match status" value="1"/>
</dbReference>
<dbReference type="EMBL" id="CP001700">
    <property type="protein sequence ID" value="ACU76741.1"/>
    <property type="molecule type" value="Genomic_DNA"/>
</dbReference>
<dbReference type="InterPro" id="IPR041233">
    <property type="entry name" value="Melibiase_C"/>
</dbReference>
<evidence type="ECO:0000256" key="1">
    <source>
        <dbReference type="ARBA" id="ARBA00001255"/>
    </source>
</evidence>
<evidence type="ECO:0000256" key="6">
    <source>
        <dbReference type="ARBA" id="ARBA00023157"/>
    </source>
</evidence>
<dbReference type="eggNOG" id="COG3345">
    <property type="taxonomic scope" value="Bacteria"/>
</dbReference>
<dbReference type="FunFam" id="3.20.20.70:FF:000202">
    <property type="entry name" value="Alpha-galactosidase"/>
    <property type="match status" value="1"/>
</dbReference>